<dbReference type="RefSeq" id="WP_317942041.1">
    <property type="nucleotide sequence ID" value="NZ_JAUBDI010000002.1"/>
</dbReference>
<accession>A0ABU4G589</accession>
<evidence type="ECO:0000313" key="3">
    <source>
        <dbReference type="Proteomes" id="UP001282284"/>
    </source>
</evidence>
<dbReference type="Proteomes" id="UP001282284">
    <property type="component" value="Unassembled WGS sequence"/>
</dbReference>
<reference evidence="2 3" key="1">
    <citation type="submission" date="2023-06" db="EMBL/GenBank/DDBJ databases">
        <title>Sporosarcina sp. nov., isolated from Korean traditional fermented seafood 'Jeotgal'.</title>
        <authorList>
            <person name="Yang A.I."/>
            <person name="Shin N.-R."/>
        </authorList>
    </citation>
    <scope>NUCLEOTIDE SEQUENCE [LARGE SCALE GENOMIC DNA]</scope>
    <source>
        <strain evidence="2 3">KCTC13119</strain>
    </source>
</reference>
<sequence>MRNEDGYSWSESILAFVIVVVIFGTLLPLYANMSAQLERKKKEMHASEAAYHAAILYRAYGMTHGIVAIADVTFNWRVTEDAICVSYVDAQKEFLKCLDG</sequence>
<protein>
    <submittedName>
        <fullName evidence="2">Uncharacterized protein</fullName>
    </submittedName>
</protein>
<keyword evidence="1" id="KW-0472">Membrane</keyword>
<evidence type="ECO:0000256" key="1">
    <source>
        <dbReference type="SAM" id="Phobius"/>
    </source>
</evidence>
<keyword evidence="1" id="KW-1133">Transmembrane helix</keyword>
<keyword evidence="3" id="KW-1185">Reference proteome</keyword>
<gene>
    <name evidence="2" type="ORF">QT711_03040</name>
</gene>
<evidence type="ECO:0000313" key="2">
    <source>
        <dbReference type="EMBL" id="MDW0112145.1"/>
    </source>
</evidence>
<proteinExistence type="predicted"/>
<dbReference type="EMBL" id="JAUBDI010000002">
    <property type="protein sequence ID" value="MDW0112145.1"/>
    <property type="molecule type" value="Genomic_DNA"/>
</dbReference>
<feature type="transmembrane region" description="Helical" evidence="1">
    <location>
        <begin position="12"/>
        <end position="31"/>
    </location>
</feature>
<comment type="caution">
    <text evidence="2">The sequence shown here is derived from an EMBL/GenBank/DDBJ whole genome shotgun (WGS) entry which is preliminary data.</text>
</comment>
<keyword evidence="1" id="KW-0812">Transmembrane</keyword>
<name>A0ABU4G589_9BACL</name>
<organism evidence="2 3">
    <name type="scientific">Sporosarcina saromensis</name>
    <dbReference type="NCBI Taxonomy" id="359365"/>
    <lineage>
        <taxon>Bacteria</taxon>
        <taxon>Bacillati</taxon>
        <taxon>Bacillota</taxon>
        <taxon>Bacilli</taxon>
        <taxon>Bacillales</taxon>
        <taxon>Caryophanaceae</taxon>
        <taxon>Sporosarcina</taxon>
    </lineage>
</organism>